<dbReference type="GO" id="GO:0019136">
    <property type="term" value="F:deoxynucleoside kinase activity"/>
    <property type="evidence" value="ECO:0007669"/>
    <property type="project" value="TreeGrafter"/>
</dbReference>
<gene>
    <name evidence="2" type="ORF">C4B25_02480</name>
</gene>
<dbReference type="InterPro" id="IPR031314">
    <property type="entry name" value="DNK_dom"/>
</dbReference>
<keyword evidence="3" id="KW-1185">Reference proteome</keyword>
<evidence type="ECO:0000313" key="2">
    <source>
        <dbReference type="EMBL" id="TCG11037.1"/>
    </source>
</evidence>
<name>A0A4R0XTF4_9MOLU</name>
<dbReference type="SUPFAM" id="SSF52540">
    <property type="entry name" value="P-loop containing nucleoside triphosphate hydrolases"/>
    <property type="match status" value="1"/>
</dbReference>
<dbReference type="OrthoDB" id="391791at2"/>
<feature type="domain" description="Deoxynucleoside kinase" evidence="1">
    <location>
        <begin position="7"/>
        <end position="193"/>
    </location>
</feature>
<dbReference type="EMBL" id="PSZP01000015">
    <property type="protein sequence ID" value="TCG11037.1"/>
    <property type="molecule type" value="Genomic_DNA"/>
</dbReference>
<protein>
    <recommendedName>
        <fullName evidence="1">Deoxynucleoside kinase domain-containing protein</fullName>
    </recommendedName>
</protein>
<accession>A0A4R0XTF4</accession>
<dbReference type="Gene3D" id="3.40.50.300">
    <property type="entry name" value="P-loop containing nucleotide triphosphate hydrolases"/>
    <property type="match status" value="1"/>
</dbReference>
<dbReference type="Proteomes" id="UP000291072">
    <property type="component" value="Unassembled WGS sequence"/>
</dbReference>
<dbReference type="Pfam" id="PF01712">
    <property type="entry name" value="dNK"/>
    <property type="match status" value="1"/>
</dbReference>
<comment type="caution">
    <text evidence="2">The sequence shown here is derived from an EMBL/GenBank/DDBJ whole genome shotgun (WGS) entry which is preliminary data.</text>
</comment>
<dbReference type="InterPro" id="IPR050566">
    <property type="entry name" value="Deoxyribonucleoside_kinase"/>
</dbReference>
<reference evidence="2 3" key="1">
    <citation type="submission" date="2018-02" db="EMBL/GenBank/DDBJ databases">
        <title>Mycoplasma marinum and Mycoplasma todarodis sp. nov., moderately halophilic and psychrotolerant mycoplasmas isolated from cephalopods.</title>
        <authorList>
            <person name="Viver T."/>
        </authorList>
    </citation>
    <scope>NUCLEOTIDE SEQUENCE [LARGE SCALE GENOMIC DNA]</scope>
    <source>
        <strain evidence="2 3">5H</strain>
    </source>
</reference>
<proteinExistence type="predicted"/>
<dbReference type="InterPro" id="IPR027417">
    <property type="entry name" value="P-loop_NTPase"/>
</dbReference>
<sequence length="210" mass="24762">MKQANTIIVGGPVAVGKSTLVRNLKLPAVQELDETDKLQGALLQGMMEGDGISAYLFQFDMLLNRMRIYKERAETGLLHVFDRSILEDKLFAFNRFGDEEAIWNYYSKIWEEEVANMLEIGFPKIYIVLTCSWEVFKERVYKRDRKSEIDNFHKNKDIFKYQINNYKKFMEQIFTEYEIPHVFIDTDELNQEQVLKQAKEILAKKGITHE</sequence>
<evidence type="ECO:0000313" key="3">
    <source>
        <dbReference type="Proteomes" id="UP000291072"/>
    </source>
</evidence>
<dbReference type="PANTHER" id="PTHR10513">
    <property type="entry name" value="DEOXYNUCLEOSIDE KINASE"/>
    <property type="match status" value="1"/>
</dbReference>
<dbReference type="PANTHER" id="PTHR10513:SF35">
    <property type="entry name" value="DEOXYADENOSINE KINASE"/>
    <property type="match status" value="1"/>
</dbReference>
<dbReference type="RefSeq" id="WP_131613480.1">
    <property type="nucleotide sequence ID" value="NZ_PSZP01000015.1"/>
</dbReference>
<organism evidence="2 3">
    <name type="scientific">Mycoplasma todarodis</name>
    <dbReference type="NCBI Taxonomy" id="1937191"/>
    <lineage>
        <taxon>Bacteria</taxon>
        <taxon>Bacillati</taxon>
        <taxon>Mycoplasmatota</taxon>
        <taxon>Mollicutes</taxon>
        <taxon>Mycoplasmataceae</taxon>
        <taxon>Mycoplasma</taxon>
    </lineage>
</organism>
<dbReference type="AlphaFoldDB" id="A0A4R0XTF4"/>
<dbReference type="GO" id="GO:0005737">
    <property type="term" value="C:cytoplasm"/>
    <property type="evidence" value="ECO:0007669"/>
    <property type="project" value="TreeGrafter"/>
</dbReference>
<evidence type="ECO:0000259" key="1">
    <source>
        <dbReference type="Pfam" id="PF01712"/>
    </source>
</evidence>